<keyword evidence="2" id="KW-1185">Reference proteome</keyword>
<evidence type="ECO:0000313" key="1">
    <source>
        <dbReference type="EMBL" id="AQA10891.1"/>
    </source>
</evidence>
<protein>
    <submittedName>
        <fullName evidence="1">Uncharacterized protein</fullName>
    </submittedName>
</protein>
<dbReference type="EMBL" id="CP019458">
    <property type="protein sequence ID" value="AQA10891.1"/>
    <property type="molecule type" value="Genomic_DNA"/>
</dbReference>
<gene>
    <name evidence="1" type="ORF">BV401_10810</name>
</gene>
<evidence type="ECO:0000313" key="2">
    <source>
        <dbReference type="Proteomes" id="UP000187851"/>
    </source>
</evidence>
<name>A0ABM6HAJ9_9ACTN</name>
<proteinExistence type="predicted"/>
<sequence>MPLSIGVAVRVGEDVLLEELLALRSDQRRQTVDPLAVPRGEYVLHQAVDTTGFFLTRANSYN</sequence>
<dbReference type="Proteomes" id="UP000187851">
    <property type="component" value="Chromosome"/>
</dbReference>
<organism evidence="1 2">
    <name type="scientific">Streptomyces autolyticus</name>
    <dbReference type="NCBI Taxonomy" id="75293"/>
    <lineage>
        <taxon>Bacteria</taxon>
        <taxon>Bacillati</taxon>
        <taxon>Actinomycetota</taxon>
        <taxon>Actinomycetes</taxon>
        <taxon>Kitasatosporales</taxon>
        <taxon>Streptomycetaceae</taxon>
        <taxon>Streptomyces</taxon>
    </lineage>
</organism>
<accession>A0ABM6HAJ9</accession>
<reference evidence="1 2" key="1">
    <citation type="journal article" date="2017" name="J. Biotechnol.">
        <title>The complete genome sequence of Streptomyces autolyticus CGMCC 0516, the producer of geldanamycin, autolytimycin, reblastatin and elaiophylin.</title>
        <authorList>
            <person name="Yin M."/>
            <person name="Jiang M."/>
            <person name="Ren Z."/>
            <person name="Dong Y."/>
            <person name="Lu T."/>
        </authorList>
    </citation>
    <scope>NUCLEOTIDE SEQUENCE [LARGE SCALE GENOMIC DNA]</scope>
    <source>
        <strain evidence="1 2">CGMCC0516</strain>
    </source>
</reference>